<dbReference type="AlphaFoldDB" id="X7F7E1"/>
<dbReference type="InterPro" id="IPR003661">
    <property type="entry name" value="HisK_dim/P_dom"/>
</dbReference>
<dbReference type="EC" id="2.7.13.3" evidence="2"/>
<dbReference type="OrthoDB" id="5292887at2"/>
<dbReference type="Pfam" id="PF00072">
    <property type="entry name" value="Response_reg"/>
    <property type="match status" value="1"/>
</dbReference>
<keyword evidence="9" id="KW-1185">Reference proteome</keyword>
<dbReference type="InterPro" id="IPR005467">
    <property type="entry name" value="His_kinase_dom"/>
</dbReference>
<dbReference type="Pfam" id="PF02518">
    <property type="entry name" value="HATPase_c"/>
    <property type="match status" value="1"/>
</dbReference>
<dbReference type="STRING" id="1449351.RISW2_04910"/>
<sequence>MADHPSSTPPAKADEDHQSFRLALQIIARLIATDRRAVLFASESGEILLINAPAKRLGLDTATLHDQLRWPQLCARTRRAGSAPVSTSIGDMAVEGELVHLALGRASGYFLRLSETDAESTWLRNRARAATLLRVAHDLRTPIQSLVATAEVLVRDNGDGSQETAALARFRRAADLSLEHVSNVLAVIKGEQAAGGLQPDEAFAPAGELASLIEILRPLAEARDATLRVSAPDGLERLVGPVRFVRALFQNMIDNSVKHGGSEIDVTLTLAPLKDTLDADGAEARMGVTLEVADLGGGLPDAQKRRLKVALGEAQAQAVPSSTDTSARQRPSGGLNVLAHALRQLGGRLEIEDRHGGPGGDGTVIGTRLRATFSLPRAAEDAVTPDVPEAAVRHAPPLLDANMLVVEDSAASQEWVAHVLRRAGATVHVAGSGAEALDFLGSEDARAVSLVLSDVTLPRMTGVELAHRIRDGVRSGRFAAGLRVVGLTAHVDDRIRDACHRAGMVKVLEKPIRPLQLCDALHQILKQAPLPAPQQLESPPALQDAGDSFDPQVVSELGSELGREGAVRFMTRALNEAEAALDRLRAEGVTDRSGCMLHAATGACGLTGLTRVERHLRALEDRVKAGGDPGAATLTDLAAVIEDTRAAVVAWAG</sequence>
<evidence type="ECO:0000313" key="9">
    <source>
        <dbReference type="Proteomes" id="UP000023430"/>
    </source>
</evidence>
<evidence type="ECO:0000256" key="5">
    <source>
        <dbReference type="PROSITE-ProRule" id="PRU00169"/>
    </source>
</evidence>
<dbReference type="PANTHER" id="PTHR43047">
    <property type="entry name" value="TWO-COMPONENT HISTIDINE PROTEIN KINASE"/>
    <property type="match status" value="1"/>
</dbReference>
<dbReference type="Proteomes" id="UP000023430">
    <property type="component" value="Unassembled WGS sequence"/>
</dbReference>
<dbReference type="SUPFAM" id="SSF52172">
    <property type="entry name" value="CheY-like"/>
    <property type="match status" value="1"/>
</dbReference>
<dbReference type="SMART" id="SM00387">
    <property type="entry name" value="HATPase_c"/>
    <property type="match status" value="1"/>
</dbReference>
<organism evidence="8 9">
    <name type="scientific">Roseivivax isoporae LMG 25204</name>
    <dbReference type="NCBI Taxonomy" id="1449351"/>
    <lineage>
        <taxon>Bacteria</taxon>
        <taxon>Pseudomonadati</taxon>
        <taxon>Pseudomonadota</taxon>
        <taxon>Alphaproteobacteria</taxon>
        <taxon>Rhodobacterales</taxon>
        <taxon>Roseobacteraceae</taxon>
        <taxon>Roseivivax</taxon>
    </lineage>
</organism>
<name>X7F7E1_9RHOB</name>
<evidence type="ECO:0000313" key="8">
    <source>
        <dbReference type="EMBL" id="ETX28847.1"/>
    </source>
</evidence>
<dbReference type="SMART" id="SM00388">
    <property type="entry name" value="HisKA"/>
    <property type="match status" value="1"/>
</dbReference>
<comment type="catalytic activity">
    <reaction evidence="1">
        <text>ATP + protein L-histidine = ADP + protein N-phospho-L-histidine.</text>
        <dbReference type="EC" id="2.7.13.3"/>
    </reaction>
</comment>
<feature type="domain" description="Response regulatory" evidence="7">
    <location>
        <begin position="402"/>
        <end position="525"/>
    </location>
</feature>
<dbReference type="InterPro" id="IPR003594">
    <property type="entry name" value="HATPase_dom"/>
</dbReference>
<dbReference type="SMART" id="SM00448">
    <property type="entry name" value="REC"/>
    <property type="match status" value="1"/>
</dbReference>
<accession>X7F7E1</accession>
<dbReference type="Gene3D" id="1.10.287.130">
    <property type="match status" value="1"/>
</dbReference>
<dbReference type="Gene3D" id="3.40.50.2300">
    <property type="match status" value="1"/>
</dbReference>
<dbReference type="InterPro" id="IPR036890">
    <property type="entry name" value="HATPase_C_sf"/>
</dbReference>
<protein>
    <recommendedName>
        <fullName evidence="2">histidine kinase</fullName>
        <ecNumber evidence="2">2.7.13.3</ecNumber>
    </recommendedName>
</protein>
<dbReference type="PROSITE" id="PS50109">
    <property type="entry name" value="HIS_KIN"/>
    <property type="match status" value="1"/>
</dbReference>
<keyword evidence="5" id="KW-0597">Phosphoprotein</keyword>
<keyword evidence="4" id="KW-0418">Kinase</keyword>
<evidence type="ECO:0000256" key="2">
    <source>
        <dbReference type="ARBA" id="ARBA00012438"/>
    </source>
</evidence>
<dbReference type="PROSITE" id="PS50110">
    <property type="entry name" value="RESPONSE_REGULATORY"/>
    <property type="match status" value="1"/>
</dbReference>
<evidence type="ECO:0000256" key="1">
    <source>
        <dbReference type="ARBA" id="ARBA00000085"/>
    </source>
</evidence>
<evidence type="ECO:0000256" key="4">
    <source>
        <dbReference type="ARBA" id="ARBA00022777"/>
    </source>
</evidence>
<dbReference type="Gene3D" id="3.30.565.10">
    <property type="entry name" value="Histidine kinase-like ATPase, C-terminal domain"/>
    <property type="match status" value="1"/>
</dbReference>
<proteinExistence type="predicted"/>
<dbReference type="InterPro" id="IPR001789">
    <property type="entry name" value="Sig_transdc_resp-reg_receiver"/>
</dbReference>
<evidence type="ECO:0000256" key="3">
    <source>
        <dbReference type="ARBA" id="ARBA00022679"/>
    </source>
</evidence>
<dbReference type="GO" id="GO:0000155">
    <property type="term" value="F:phosphorelay sensor kinase activity"/>
    <property type="evidence" value="ECO:0007669"/>
    <property type="project" value="InterPro"/>
</dbReference>
<evidence type="ECO:0000259" key="7">
    <source>
        <dbReference type="PROSITE" id="PS50110"/>
    </source>
</evidence>
<feature type="domain" description="Histidine kinase" evidence="6">
    <location>
        <begin position="134"/>
        <end position="373"/>
    </location>
</feature>
<feature type="modified residue" description="4-aspartylphosphate" evidence="5">
    <location>
        <position position="454"/>
    </location>
</feature>
<evidence type="ECO:0000259" key="6">
    <source>
        <dbReference type="PROSITE" id="PS50109"/>
    </source>
</evidence>
<gene>
    <name evidence="8" type="ORF">RISW2_04910</name>
</gene>
<keyword evidence="3" id="KW-0808">Transferase</keyword>
<dbReference type="eggNOG" id="COG0784">
    <property type="taxonomic scope" value="Bacteria"/>
</dbReference>
<dbReference type="RefSeq" id="WP_043770882.1">
    <property type="nucleotide sequence ID" value="NZ_JAME01000015.1"/>
</dbReference>
<comment type="caution">
    <text evidence="8">The sequence shown here is derived from an EMBL/GenBank/DDBJ whole genome shotgun (WGS) entry which is preliminary data.</text>
</comment>
<dbReference type="InterPro" id="IPR036641">
    <property type="entry name" value="HPT_dom_sf"/>
</dbReference>
<dbReference type="InterPro" id="IPR011006">
    <property type="entry name" value="CheY-like_superfamily"/>
</dbReference>
<dbReference type="eggNOG" id="COG2205">
    <property type="taxonomic scope" value="Bacteria"/>
</dbReference>
<reference evidence="8 9" key="1">
    <citation type="submission" date="2014-01" db="EMBL/GenBank/DDBJ databases">
        <title>Roseivivax isoporae LMG 25204 Genome Sequencing.</title>
        <authorList>
            <person name="Lai Q."/>
            <person name="Li G."/>
            <person name="Shao Z."/>
        </authorList>
    </citation>
    <scope>NUCLEOTIDE SEQUENCE [LARGE SCALE GENOMIC DNA]</scope>
    <source>
        <strain evidence="8 9">LMG 25204</strain>
    </source>
</reference>
<dbReference type="SUPFAM" id="SSF47384">
    <property type="entry name" value="Homodimeric domain of signal transducing histidine kinase"/>
    <property type="match status" value="1"/>
</dbReference>
<dbReference type="SUPFAM" id="SSF47226">
    <property type="entry name" value="Histidine-containing phosphotransfer domain, HPT domain"/>
    <property type="match status" value="1"/>
</dbReference>
<dbReference type="InterPro" id="IPR036097">
    <property type="entry name" value="HisK_dim/P_sf"/>
</dbReference>
<dbReference type="EMBL" id="JAME01000015">
    <property type="protein sequence ID" value="ETX28847.1"/>
    <property type="molecule type" value="Genomic_DNA"/>
</dbReference>
<dbReference type="SUPFAM" id="SSF55874">
    <property type="entry name" value="ATPase domain of HSP90 chaperone/DNA topoisomerase II/histidine kinase"/>
    <property type="match status" value="1"/>
</dbReference>
<dbReference type="PATRIC" id="fig|1449351.3.peg.2316"/>
<dbReference type="CDD" id="cd17546">
    <property type="entry name" value="REC_hyHK_CKI1_RcsC-like"/>
    <property type="match status" value="1"/>
</dbReference>